<keyword evidence="1" id="KW-1133">Transmembrane helix</keyword>
<evidence type="ECO:0000256" key="1">
    <source>
        <dbReference type="SAM" id="Phobius"/>
    </source>
</evidence>
<dbReference type="AlphaFoldDB" id="A0A7G9YKN7"/>
<evidence type="ECO:0000313" key="2">
    <source>
        <dbReference type="EMBL" id="QNO48571.1"/>
    </source>
</evidence>
<name>A0A7G9YKN7_9EURY</name>
<accession>A0A7G9YKN7</accession>
<sequence>MKNRILIAAFVIVVLCATAAQTSASLVEERQRHVTAPQCDPGDRVFLKADEAMAESNRQRIAWEAWLNSAQCYNEWVAEGRPTMPPYYEIESWSYTDDDGEVWMYFTPYPTPPSRYKPTTLPHETPAVGSLMVLSIIGMVAILRKRNRV</sequence>
<organism evidence="2">
    <name type="scientific">Candidatus Methanogaster sp. ANME-2c ERB4</name>
    <dbReference type="NCBI Taxonomy" id="2759911"/>
    <lineage>
        <taxon>Archaea</taxon>
        <taxon>Methanobacteriati</taxon>
        <taxon>Methanobacteriota</taxon>
        <taxon>Stenosarchaea group</taxon>
        <taxon>Methanomicrobia</taxon>
        <taxon>Methanosarcinales</taxon>
        <taxon>ANME-2 cluster</taxon>
        <taxon>Candidatus Methanogasteraceae</taxon>
        <taxon>Candidatus Methanogaster</taxon>
    </lineage>
</organism>
<feature type="transmembrane region" description="Helical" evidence="1">
    <location>
        <begin position="125"/>
        <end position="143"/>
    </location>
</feature>
<dbReference type="EMBL" id="MT631355">
    <property type="protein sequence ID" value="QNO48571.1"/>
    <property type="molecule type" value="Genomic_DNA"/>
</dbReference>
<keyword evidence="1" id="KW-0472">Membrane</keyword>
<reference evidence="2" key="1">
    <citation type="submission" date="2020-06" db="EMBL/GenBank/DDBJ databases">
        <title>Unique genomic features of the anaerobic methanotrophic archaea.</title>
        <authorList>
            <person name="Chadwick G.L."/>
            <person name="Skennerton C.T."/>
            <person name="Laso-Perez R."/>
            <person name="Leu A.O."/>
            <person name="Speth D.R."/>
            <person name="Yu H."/>
            <person name="Morgan-Lang C."/>
            <person name="Hatzenpichler R."/>
            <person name="Goudeau D."/>
            <person name="Malmstrom R."/>
            <person name="Brazelton W.J."/>
            <person name="Woyke T."/>
            <person name="Hallam S.J."/>
            <person name="Tyson G.W."/>
            <person name="Wegener G."/>
            <person name="Boetius A."/>
            <person name="Orphan V."/>
        </authorList>
    </citation>
    <scope>NUCLEOTIDE SEQUENCE</scope>
</reference>
<proteinExistence type="predicted"/>
<protein>
    <submittedName>
        <fullName evidence="2">Uncharacterized protein</fullName>
    </submittedName>
</protein>
<keyword evidence="1" id="KW-0812">Transmembrane</keyword>
<gene>
    <name evidence="2" type="ORF">CJINKJJD_00004</name>
</gene>